<keyword evidence="2" id="KW-1185">Reference proteome</keyword>
<dbReference type="AlphaFoldDB" id="A0A177HT69"/>
<reference evidence="1 2" key="1">
    <citation type="submission" date="2015-12" db="EMBL/GenBank/DDBJ databases">
        <title>Genome sequence of Streptomyces sp. G25.</title>
        <authorList>
            <person name="Poehlein A."/>
            <person name="Roettig A."/>
            <person name="Hiessl S."/>
            <person name="Hauschild P."/>
            <person name="Schauer J."/>
            <person name="Madkour M.H."/>
            <person name="Al-Ansari A.M."/>
            <person name="Almakishah N.H."/>
            <person name="Steinbuechel A."/>
            <person name="Daniel R."/>
        </authorList>
    </citation>
    <scope>NUCLEOTIDE SEQUENCE [LARGE SCALE GENOMIC DNA]</scope>
    <source>
        <strain evidence="2">G25(2015)</strain>
    </source>
</reference>
<dbReference type="OrthoDB" id="3431977at2"/>
<sequence>MSTDWHWEYDPDHDHVAGGIPAHVVAEVERLAGQLVDLASTGIDVSDLGNGPRPGGLRRMDAAGGWFYFLVAPRDPLIIIVRIVPPFDAL</sequence>
<comment type="caution">
    <text evidence="1">The sequence shown here is derived from an EMBL/GenBank/DDBJ whole genome shotgun (WGS) entry which is preliminary data.</text>
</comment>
<evidence type="ECO:0008006" key="3">
    <source>
        <dbReference type="Google" id="ProtNLM"/>
    </source>
</evidence>
<name>A0A177HT69_9ACTN</name>
<proteinExistence type="predicted"/>
<dbReference type="PATRIC" id="fig|1716141.3.peg.2997"/>
<gene>
    <name evidence="1" type="ORF">STSP_28480</name>
</gene>
<evidence type="ECO:0000313" key="1">
    <source>
        <dbReference type="EMBL" id="OAH13870.1"/>
    </source>
</evidence>
<organism evidence="1 2">
    <name type="scientific">Streptomyces jeddahensis</name>
    <dbReference type="NCBI Taxonomy" id="1716141"/>
    <lineage>
        <taxon>Bacteria</taxon>
        <taxon>Bacillati</taxon>
        <taxon>Actinomycetota</taxon>
        <taxon>Actinomycetes</taxon>
        <taxon>Kitasatosporales</taxon>
        <taxon>Streptomycetaceae</taxon>
        <taxon>Streptomyces</taxon>
    </lineage>
</organism>
<accession>A0A177HT69</accession>
<dbReference type="Proteomes" id="UP000077381">
    <property type="component" value="Unassembled WGS sequence"/>
</dbReference>
<dbReference type="STRING" id="1716141.STSP_28480"/>
<evidence type="ECO:0000313" key="2">
    <source>
        <dbReference type="Proteomes" id="UP000077381"/>
    </source>
</evidence>
<dbReference type="RefSeq" id="WP_067276837.1">
    <property type="nucleotide sequence ID" value="NZ_LOHS01000072.1"/>
</dbReference>
<dbReference type="EMBL" id="LOHS01000072">
    <property type="protein sequence ID" value="OAH13870.1"/>
    <property type="molecule type" value="Genomic_DNA"/>
</dbReference>
<protein>
    <recommendedName>
        <fullName evidence="3">Plasmid stabilization system protein</fullName>
    </recommendedName>
</protein>